<gene>
    <name evidence="1" type="ORF">P3T76_009916</name>
</gene>
<dbReference type="Proteomes" id="UP001259832">
    <property type="component" value="Unassembled WGS sequence"/>
</dbReference>
<accession>A0AAD9GEY2</accession>
<proteinExistence type="predicted"/>
<evidence type="ECO:0000313" key="1">
    <source>
        <dbReference type="EMBL" id="KAK1937138.1"/>
    </source>
</evidence>
<reference evidence="1" key="1">
    <citation type="submission" date="2023-08" db="EMBL/GenBank/DDBJ databases">
        <title>Reference Genome Resource for the Citrus Pathogen Phytophthora citrophthora.</title>
        <authorList>
            <person name="Moller H."/>
            <person name="Coetzee B."/>
            <person name="Rose L.J."/>
            <person name="Van Niekerk J.M."/>
        </authorList>
    </citation>
    <scope>NUCLEOTIDE SEQUENCE</scope>
    <source>
        <strain evidence="1">STE-U-9442</strain>
    </source>
</reference>
<sequence length="130" mass="14543">MKTHLLCVLAPTVCISRCEHISTQATKCLSSGVGGMSSRSLIAAAAVLFPLLAYMIFKGSPCSSSCSLRRLVQRRRRDKNQRNLPGGLKLDAWRNHLNERTEPMDEQLADLELRMESSRQPRNDRRASAC</sequence>
<dbReference type="AlphaFoldDB" id="A0AAD9GEY2"/>
<organism evidence="1 2">
    <name type="scientific">Phytophthora citrophthora</name>
    <dbReference type="NCBI Taxonomy" id="4793"/>
    <lineage>
        <taxon>Eukaryota</taxon>
        <taxon>Sar</taxon>
        <taxon>Stramenopiles</taxon>
        <taxon>Oomycota</taxon>
        <taxon>Peronosporomycetes</taxon>
        <taxon>Peronosporales</taxon>
        <taxon>Peronosporaceae</taxon>
        <taxon>Phytophthora</taxon>
    </lineage>
</organism>
<protein>
    <submittedName>
        <fullName evidence="1">Uncharacterized protein</fullName>
    </submittedName>
</protein>
<comment type="caution">
    <text evidence="1">The sequence shown here is derived from an EMBL/GenBank/DDBJ whole genome shotgun (WGS) entry which is preliminary data.</text>
</comment>
<dbReference type="EMBL" id="JASMQC010000020">
    <property type="protein sequence ID" value="KAK1937138.1"/>
    <property type="molecule type" value="Genomic_DNA"/>
</dbReference>
<evidence type="ECO:0000313" key="2">
    <source>
        <dbReference type="Proteomes" id="UP001259832"/>
    </source>
</evidence>
<name>A0AAD9GEY2_9STRA</name>
<keyword evidence="2" id="KW-1185">Reference proteome</keyword>